<gene>
    <name evidence="1" type="ORF">VIC01_03560</name>
</gene>
<organism evidence="1 2">
    <name type="scientific">Phocaeicola vulgatus</name>
    <name type="common">Bacteroides vulgatus</name>
    <dbReference type="NCBI Taxonomy" id="821"/>
    <lineage>
        <taxon>Bacteria</taxon>
        <taxon>Pseudomonadati</taxon>
        <taxon>Bacteroidota</taxon>
        <taxon>Bacteroidia</taxon>
        <taxon>Bacteroidales</taxon>
        <taxon>Bacteroidaceae</taxon>
        <taxon>Phocaeicola</taxon>
    </lineage>
</organism>
<protein>
    <submittedName>
        <fullName evidence="1">Uncharacterized protein</fullName>
    </submittedName>
</protein>
<proteinExistence type="predicted"/>
<evidence type="ECO:0000313" key="1">
    <source>
        <dbReference type="EMBL" id="QEW37956.1"/>
    </source>
</evidence>
<dbReference type="EMBL" id="CP043529">
    <property type="protein sequence ID" value="QEW37956.1"/>
    <property type="molecule type" value="Genomic_DNA"/>
</dbReference>
<dbReference type="Proteomes" id="UP000326091">
    <property type="component" value="Chromosome"/>
</dbReference>
<reference evidence="1 2" key="1">
    <citation type="submission" date="2019-09" db="EMBL/GenBank/DDBJ databases">
        <title>Commensal-derived Metabolites Govern Vibrio cholerae Pathogenesis in Host.</title>
        <authorList>
            <person name="Yoon S.S."/>
            <person name="Yoon M.Y."/>
        </authorList>
    </citation>
    <scope>NUCLEOTIDE SEQUENCE [LARGE SCALE GENOMIC DNA]</scope>
    <source>
        <strain evidence="1 2">VIC01</strain>
    </source>
</reference>
<name>A0A5P3AXY3_PHOVU</name>
<sequence>MFFVNAQAKDLQVEIMDENGNVITGFSREDCKEMNDLNSTKQLVTWKSGKKLAALSGKIVKVKFYVTCGDLYAFWISPWDTGESRGYTGGGPGLNPCGIDIK</sequence>
<evidence type="ECO:0000313" key="2">
    <source>
        <dbReference type="Proteomes" id="UP000326091"/>
    </source>
</evidence>
<accession>A0A5P3AXY3</accession>
<dbReference type="AlphaFoldDB" id="A0A5P3AXY3"/>